<organism evidence="2 3">
    <name type="scientific">Pandoraea pnomenusa</name>
    <dbReference type="NCBI Taxonomy" id="93220"/>
    <lineage>
        <taxon>Bacteria</taxon>
        <taxon>Pseudomonadati</taxon>
        <taxon>Pseudomonadota</taxon>
        <taxon>Betaproteobacteria</taxon>
        <taxon>Burkholderiales</taxon>
        <taxon>Burkholderiaceae</taxon>
        <taxon>Pandoraea</taxon>
    </lineage>
</organism>
<evidence type="ECO:0008006" key="4">
    <source>
        <dbReference type="Google" id="ProtNLM"/>
    </source>
</evidence>
<dbReference type="EMBL" id="UGSG01000002">
    <property type="protein sequence ID" value="SUD65816.1"/>
    <property type="molecule type" value="Genomic_DNA"/>
</dbReference>
<protein>
    <recommendedName>
        <fullName evidence="4">DUF3015 domain-containing protein</fullName>
    </recommendedName>
</protein>
<keyword evidence="1" id="KW-0732">Signal</keyword>
<evidence type="ECO:0000256" key="1">
    <source>
        <dbReference type="SAM" id="SignalP"/>
    </source>
</evidence>
<reference evidence="2 3" key="1">
    <citation type="submission" date="2018-06" db="EMBL/GenBank/DDBJ databases">
        <authorList>
            <consortium name="Pathogen Informatics"/>
            <person name="Doyle S."/>
        </authorList>
    </citation>
    <scope>NUCLEOTIDE SEQUENCE [LARGE SCALE GENOMIC DNA]</scope>
    <source>
        <strain evidence="2 3">NCTC13160</strain>
    </source>
</reference>
<feature type="chain" id="PRO_5016978975" description="DUF3015 domain-containing protein" evidence="1">
    <location>
        <begin position="21"/>
        <end position="146"/>
    </location>
</feature>
<feature type="signal peptide" evidence="1">
    <location>
        <begin position="1"/>
        <end position="20"/>
    </location>
</feature>
<gene>
    <name evidence="2" type="ORF">NCTC13160_04914</name>
</gene>
<evidence type="ECO:0000313" key="3">
    <source>
        <dbReference type="Proteomes" id="UP000254573"/>
    </source>
</evidence>
<accession>A0A379KDA6</accession>
<proteinExistence type="predicted"/>
<name>A0A379KDA6_9BURK</name>
<sequence>MRKGLALFSALLCCSLRAQAGEFIVTSFGDTPTNAVGLVRDLVTDEFTAQFPAAKYEIVLEYHCMKMSGGEASCSAIAGVSPRLSGKGSLMPVSRFNAISSKSNGGAGVSTGEINALRENVIRDSVRELMSVRPADLRASLERVRK</sequence>
<evidence type="ECO:0000313" key="2">
    <source>
        <dbReference type="EMBL" id="SUD65816.1"/>
    </source>
</evidence>
<dbReference type="AlphaFoldDB" id="A0A379KDA6"/>
<dbReference type="Proteomes" id="UP000254573">
    <property type="component" value="Unassembled WGS sequence"/>
</dbReference>